<organism evidence="1 2">
    <name type="scientific">Thermosipho japonicus</name>
    <dbReference type="NCBI Taxonomy" id="90323"/>
    <lineage>
        <taxon>Bacteria</taxon>
        <taxon>Thermotogati</taxon>
        <taxon>Thermotogota</taxon>
        <taxon>Thermotogae</taxon>
        <taxon>Thermotogales</taxon>
        <taxon>Fervidobacteriaceae</taxon>
        <taxon>Thermosipho</taxon>
    </lineage>
</organism>
<proteinExistence type="predicted"/>
<dbReference type="AlphaFoldDB" id="A0A841GK20"/>
<dbReference type="PROSITE" id="PS51257">
    <property type="entry name" value="PROKAR_LIPOPROTEIN"/>
    <property type="match status" value="1"/>
</dbReference>
<reference evidence="1 2" key="1">
    <citation type="submission" date="2020-08" db="EMBL/GenBank/DDBJ databases">
        <title>Genomic Encyclopedia of Type Strains, Phase IV (KMG-IV): sequencing the most valuable type-strain genomes for metagenomic binning, comparative biology and taxonomic classification.</title>
        <authorList>
            <person name="Goeker M."/>
        </authorList>
    </citation>
    <scope>NUCLEOTIDE SEQUENCE [LARGE SCALE GENOMIC DNA]</scope>
    <source>
        <strain evidence="1 2">DSM 13481</strain>
    </source>
</reference>
<gene>
    <name evidence="1" type="ORF">HNP65_001169</name>
</gene>
<protein>
    <submittedName>
        <fullName evidence="1">Uncharacterized protein</fullName>
    </submittedName>
</protein>
<sequence>MKKRLFLLLAGLLVIFIVFSGCLQQLPNNNDGDENSGGTNLGFDGIIASKLDYLFNETSDATVTGVLVYKYIGSTYGYGIIADATAGLYIKDISSANLNVGDKVTVRGALYKDTYHGNLRMKNVTVVSTATEVMPEPVVLNVGLKNGWLFNDAGETTDATSLALWNYRFVTAKGTLTSLDNDGKKFELEYPVESGSATVTVYTYTAIATCTDKPATITGYLAAYYGEWRLYPRDLDDIEF</sequence>
<comment type="caution">
    <text evidence="1">The sequence shown here is derived from an EMBL/GenBank/DDBJ whole genome shotgun (WGS) entry which is preliminary data.</text>
</comment>
<keyword evidence="2" id="KW-1185">Reference proteome</keyword>
<evidence type="ECO:0000313" key="1">
    <source>
        <dbReference type="EMBL" id="MBB6062717.1"/>
    </source>
</evidence>
<evidence type="ECO:0000313" key="2">
    <source>
        <dbReference type="Proteomes" id="UP000555828"/>
    </source>
</evidence>
<dbReference type="Proteomes" id="UP000555828">
    <property type="component" value="Unassembled WGS sequence"/>
</dbReference>
<dbReference type="RefSeq" id="WP_184619368.1">
    <property type="nucleotide sequence ID" value="NZ_JACHEX010000003.1"/>
</dbReference>
<name>A0A841GK20_9BACT</name>
<accession>A0A841GK20</accession>
<dbReference type="EMBL" id="JACHEX010000003">
    <property type="protein sequence ID" value="MBB6062717.1"/>
    <property type="molecule type" value="Genomic_DNA"/>
</dbReference>